<evidence type="ECO:0000256" key="3">
    <source>
        <dbReference type="ARBA" id="ARBA00022989"/>
    </source>
</evidence>
<feature type="transmembrane region" description="Helical" evidence="6">
    <location>
        <begin position="192"/>
        <end position="211"/>
    </location>
</feature>
<organism evidence="8 9">
    <name type="scientific">Lachnellula suecica</name>
    <dbReference type="NCBI Taxonomy" id="602035"/>
    <lineage>
        <taxon>Eukaryota</taxon>
        <taxon>Fungi</taxon>
        <taxon>Dikarya</taxon>
        <taxon>Ascomycota</taxon>
        <taxon>Pezizomycotina</taxon>
        <taxon>Leotiomycetes</taxon>
        <taxon>Helotiales</taxon>
        <taxon>Lachnaceae</taxon>
        <taxon>Lachnellula</taxon>
    </lineage>
</organism>
<dbReference type="GO" id="GO:0016020">
    <property type="term" value="C:membrane"/>
    <property type="evidence" value="ECO:0007669"/>
    <property type="project" value="UniProtKB-SubCell"/>
</dbReference>
<evidence type="ECO:0000256" key="6">
    <source>
        <dbReference type="SAM" id="Phobius"/>
    </source>
</evidence>
<comment type="caution">
    <text evidence="8">The sequence shown here is derived from an EMBL/GenBank/DDBJ whole genome shotgun (WGS) entry which is preliminary data.</text>
</comment>
<feature type="transmembrane region" description="Helical" evidence="6">
    <location>
        <begin position="218"/>
        <end position="241"/>
    </location>
</feature>
<feature type="transmembrane region" description="Helical" evidence="6">
    <location>
        <begin position="56"/>
        <end position="77"/>
    </location>
</feature>
<dbReference type="Proteomes" id="UP000469558">
    <property type="component" value="Unassembled WGS sequence"/>
</dbReference>
<name>A0A8T9C6J9_9HELO</name>
<dbReference type="PANTHER" id="PTHR33048">
    <property type="entry name" value="PTH11-LIKE INTEGRAL MEMBRANE PROTEIN (AFU_ORTHOLOGUE AFUA_5G11245)"/>
    <property type="match status" value="1"/>
</dbReference>
<dbReference type="PANTHER" id="PTHR33048:SF47">
    <property type="entry name" value="INTEGRAL MEMBRANE PROTEIN-RELATED"/>
    <property type="match status" value="1"/>
</dbReference>
<feature type="non-terminal residue" evidence="8">
    <location>
        <position position="1"/>
    </location>
</feature>
<comment type="similarity">
    <text evidence="5">Belongs to the SAT4 family.</text>
</comment>
<evidence type="ECO:0000313" key="9">
    <source>
        <dbReference type="Proteomes" id="UP000469558"/>
    </source>
</evidence>
<reference evidence="8 9" key="1">
    <citation type="submission" date="2018-05" db="EMBL/GenBank/DDBJ databases">
        <title>Genome sequencing and assembly of the regulated plant pathogen Lachnellula willkommii and related sister species for the development of diagnostic species identification markers.</title>
        <authorList>
            <person name="Giroux E."/>
            <person name="Bilodeau G."/>
        </authorList>
    </citation>
    <scope>NUCLEOTIDE SEQUENCE [LARGE SCALE GENOMIC DNA]</scope>
    <source>
        <strain evidence="8 9">CBS 268.59</strain>
    </source>
</reference>
<feature type="domain" description="Rhodopsin" evidence="7">
    <location>
        <begin position="40"/>
        <end position="281"/>
    </location>
</feature>
<feature type="transmembrane region" description="Helical" evidence="6">
    <location>
        <begin position="137"/>
        <end position="158"/>
    </location>
</feature>
<dbReference type="AlphaFoldDB" id="A0A8T9C6J9"/>
<proteinExistence type="inferred from homology"/>
<keyword evidence="4 6" id="KW-0472">Membrane</keyword>
<keyword evidence="3 6" id="KW-1133">Transmembrane helix</keyword>
<evidence type="ECO:0000256" key="5">
    <source>
        <dbReference type="ARBA" id="ARBA00038359"/>
    </source>
</evidence>
<feature type="transmembrane region" description="Helical" evidence="6">
    <location>
        <begin position="20"/>
        <end position="44"/>
    </location>
</feature>
<protein>
    <recommendedName>
        <fullName evidence="7">Rhodopsin domain-containing protein</fullName>
    </recommendedName>
</protein>
<evidence type="ECO:0000313" key="8">
    <source>
        <dbReference type="EMBL" id="TVY75857.1"/>
    </source>
</evidence>
<dbReference type="Pfam" id="PF20684">
    <property type="entry name" value="Fung_rhodopsin"/>
    <property type="match status" value="1"/>
</dbReference>
<dbReference type="OrthoDB" id="3529975at2759"/>
<evidence type="ECO:0000256" key="2">
    <source>
        <dbReference type="ARBA" id="ARBA00022692"/>
    </source>
</evidence>
<evidence type="ECO:0000256" key="1">
    <source>
        <dbReference type="ARBA" id="ARBA00004141"/>
    </source>
</evidence>
<dbReference type="InterPro" id="IPR049326">
    <property type="entry name" value="Rhodopsin_dom_fungi"/>
</dbReference>
<evidence type="ECO:0000256" key="4">
    <source>
        <dbReference type="ARBA" id="ARBA00023136"/>
    </source>
</evidence>
<dbReference type="EMBL" id="QGMK01000931">
    <property type="protein sequence ID" value="TVY75857.1"/>
    <property type="molecule type" value="Genomic_DNA"/>
</dbReference>
<dbReference type="InterPro" id="IPR052337">
    <property type="entry name" value="SAT4-like"/>
</dbReference>
<evidence type="ECO:0000259" key="7">
    <source>
        <dbReference type="Pfam" id="PF20684"/>
    </source>
</evidence>
<gene>
    <name evidence="8" type="ORF">LSUE1_G007077</name>
</gene>
<keyword evidence="9" id="KW-1185">Reference proteome</keyword>
<feature type="transmembrane region" description="Helical" evidence="6">
    <location>
        <begin position="256"/>
        <end position="276"/>
    </location>
</feature>
<sequence length="355" mass="39104">MSSSPAMPQVTQAYLDEYSGNILIGVCAAFVILETVFLALRFYAKSLTQLEWTWEDFLLPLAWVFNIGLCALCINAVPAAGVGRHLAYVVKTDPSKLIAWGKSLAAVEFLYLCSNPLPKIYVVCLYLRIFTNRAARLTCYILICIMIAIWVAFITASATKCHPFAAQWDKAIPGGHCVNIEAYYQSTSAPNIATDLVILILPIPTVIGLHASRLRKFGLLLIFIAGSIGLVGSIIRFTIFFKAEVFTDNTWSSVPLMTWTCVEPGMYLIAACCLTLRPLLGKIPFKSLTTKAGYGPTTAKSATFKETIGSASYHPSVPQRSGFIQMHDINKHQEPRMNVMTTKSFTIDVEAARQP</sequence>
<comment type="subcellular location">
    <subcellularLocation>
        <location evidence="1">Membrane</location>
        <topology evidence="1">Multi-pass membrane protein</topology>
    </subcellularLocation>
</comment>
<keyword evidence="2 6" id="KW-0812">Transmembrane</keyword>
<accession>A0A8T9C6J9</accession>